<keyword evidence="5" id="KW-0175">Coiled coil</keyword>
<comment type="caution">
    <text evidence="6">The sequence shown here is derived from an EMBL/GenBank/DDBJ whole genome shotgun (WGS) entry which is preliminary data.</text>
</comment>
<keyword evidence="7" id="KW-1185">Reference proteome</keyword>
<evidence type="ECO:0000256" key="3">
    <source>
        <dbReference type="ARBA" id="ARBA00022737"/>
    </source>
</evidence>
<evidence type="ECO:0000313" key="6">
    <source>
        <dbReference type="EMBL" id="KAF3845610.1"/>
    </source>
</evidence>
<keyword evidence="4" id="KW-0472">Membrane</keyword>
<dbReference type="AlphaFoldDB" id="A0A7J5Y8A0"/>
<reference evidence="6 7" key="1">
    <citation type="submission" date="2020-03" db="EMBL/GenBank/DDBJ databases">
        <title>Dissostichus mawsoni Genome sequencing and assembly.</title>
        <authorList>
            <person name="Park H."/>
        </authorList>
    </citation>
    <scope>NUCLEOTIDE SEQUENCE [LARGE SCALE GENOMIC DNA]</scope>
    <source>
        <strain evidence="6">DM0001</strain>
        <tissue evidence="6">Muscle</tissue>
    </source>
</reference>
<name>A0A7J5Y8A0_DISMA</name>
<dbReference type="PANTHER" id="PTHR14514:SF7">
    <property type="entry name" value="KASH DOMAIN-CONTAINING PROTEIN"/>
    <property type="match status" value="1"/>
</dbReference>
<protein>
    <submittedName>
        <fullName evidence="6">Uncharacterized protein</fullName>
    </submittedName>
</protein>
<accession>A0A7J5Y8A0</accession>
<evidence type="ECO:0000256" key="1">
    <source>
        <dbReference type="ARBA" id="ARBA00004308"/>
    </source>
</evidence>
<dbReference type="PANTHER" id="PTHR14514">
    <property type="entry name" value="PKA ANCHORING PROTEIN"/>
    <property type="match status" value="1"/>
</dbReference>
<evidence type="ECO:0000313" key="7">
    <source>
        <dbReference type="Proteomes" id="UP000518266"/>
    </source>
</evidence>
<evidence type="ECO:0000256" key="2">
    <source>
        <dbReference type="ARBA" id="ARBA00022553"/>
    </source>
</evidence>
<gene>
    <name evidence="6" type="ORF">F7725_008773</name>
</gene>
<evidence type="ECO:0000256" key="4">
    <source>
        <dbReference type="ARBA" id="ARBA00023136"/>
    </source>
</evidence>
<comment type="subcellular location">
    <subcellularLocation>
        <location evidence="1">Endomembrane system</location>
    </subcellularLocation>
</comment>
<dbReference type="EMBL" id="JAAKFY010000015">
    <property type="protein sequence ID" value="KAF3845610.1"/>
    <property type="molecule type" value="Genomic_DNA"/>
</dbReference>
<organism evidence="6 7">
    <name type="scientific">Dissostichus mawsoni</name>
    <name type="common">Antarctic cod</name>
    <dbReference type="NCBI Taxonomy" id="36200"/>
    <lineage>
        <taxon>Eukaryota</taxon>
        <taxon>Metazoa</taxon>
        <taxon>Chordata</taxon>
        <taxon>Craniata</taxon>
        <taxon>Vertebrata</taxon>
        <taxon>Euteleostomi</taxon>
        <taxon>Actinopterygii</taxon>
        <taxon>Neopterygii</taxon>
        <taxon>Teleostei</taxon>
        <taxon>Neoteleostei</taxon>
        <taxon>Acanthomorphata</taxon>
        <taxon>Eupercaria</taxon>
        <taxon>Perciformes</taxon>
        <taxon>Notothenioidei</taxon>
        <taxon>Nototheniidae</taxon>
        <taxon>Dissostichus</taxon>
    </lineage>
</organism>
<keyword evidence="2" id="KW-0597">Phosphoprotein</keyword>
<dbReference type="Proteomes" id="UP000518266">
    <property type="component" value="Unassembled WGS sequence"/>
</dbReference>
<proteinExistence type="predicted"/>
<sequence>MRFFSQLEDELQSHLHELQWLQERGVELALRDQELGGECHLLVELMKEYQSLKTSLCSVTDSSETLMDIRSHEALKVEMLSRQQEVEQLSVRGKQLVMELKKIPERIGEEVESWSGGAVMELNESLNNLNHSRGVEERLNTLRVELLEKEQRVETLQSKVSELRRCSQSEETPAKL</sequence>
<feature type="coiled-coil region" evidence="5">
    <location>
        <begin position="132"/>
        <end position="166"/>
    </location>
</feature>
<keyword evidence="3" id="KW-0677">Repeat</keyword>
<evidence type="ECO:0000256" key="5">
    <source>
        <dbReference type="SAM" id="Coils"/>
    </source>
</evidence>
<dbReference type="OrthoDB" id="18740at2759"/>
<feature type="non-terminal residue" evidence="6">
    <location>
        <position position="176"/>
    </location>
</feature>